<protein>
    <submittedName>
        <fullName evidence="1">Uncharacterized protein</fullName>
    </submittedName>
</protein>
<keyword evidence="2" id="KW-1185">Reference proteome</keyword>
<comment type="caution">
    <text evidence="1">The sequence shown here is derived from an EMBL/GenBank/DDBJ whole genome shotgun (WGS) entry which is preliminary data.</text>
</comment>
<gene>
    <name evidence="1" type="ORF">Bpfe_019306</name>
</gene>
<accession>A0AAD8BBY4</accession>
<dbReference type="EMBL" id="JASAOG010000106">
    <property type="protein sequence ID" value="KAK0051188.1"/>
    <property type="molecule type" value="Genomic_DNA"/>
</dbReference>
<sequence>LCDKQQILSRDREIRFGIDSPIACLDSSNSFSAASNGTEASISKDLDYDTVDAGCRNWPANLEMP</sequence>
<dbReference type="AlphaFoldDB" id="A0AAD8BBY4"/>
<proteinExistence type="predicted"/>
<evidence type="ECO:0000313" key="1">
    <source>
        <dbReference type="EMBL" id="KAK0051188.1"/>
    </source>
</evidence>
<name>A0AAD8BBY4_BIOPF</name>
<reference evidence="1" key="1">
    <citation type="journal article" date="2023" name="PLoS Negl. Trop. Dis.">
        <title>A genome sequence for Biomphalaria pfeifferi, the major vector snail for the human-infecting parasite Schistosoma mansoni.</title>
        <authorList>
            <person name="Bu L."/>
            <person name="Lu L."/>
            <person name="Laidemitt M.R."/>
            <person name="Zhang S.M."/>
            <person name="Mutuku M."/>
            <person name="Mkoji G."/>
            <person name="Steinauer M."/>
            <person name="Loker E.S."/>
        </authorList>
    </citation>
    <scope>NUCLEOTIDE SEQUENCE</scope>
    <source>
        <strain evidence="1">KasaAsao</strain>
    </source>
</reference>
<feature type="non-terminal residue" evidence="1">
    <location>
        <position position="65"/>
    </location>
</feature>
<organism evidence="1 2">
    <name type="scientific">Biomphalaria pfeifferi</name>
    <name type="common">Bloodfluke planorb</name>
    <name type="synonym">Freshwater snail</name>
    <dbReference type="NCBI Taxonomy" id="112525"/>
    <lineage>
        <taxon>Eukaryota</taxon>
        <taxon>Metazoa</taxon>
        <taxon>Spiralia</taxon>
        <taxon>Lophotrochozoa</taxon>
        <taxon>Mollusca</taxon>
        <taxon>Gastropoda</taxon>
        <taxon>Heterobranchia</taxon>
        <taxon>Euthyneura</taxon>
        <taxon>Panpulmonata</taxon>
        <taxon>Hygrophila</taxon>
        <taxon>Lymnaeoidea</taxon>
        <taxon>Planorbidae</taxon>
        <taxon>Biomphalaria</taxon>
    </lineage>
</organism>
<evidence type="ECO:0000313" key="2">
    <source>
        <dbReference type="Proteomes" id="UP001233172"/>
    </source>
</evidence>
<feature type="non-terminal residue" evidence="1">
    <location>
        <position position="1"/>
    </location>
</feature>
<dbReference type="Proteomes" id="UP001233172">
    <property type="component" value="Unassembled WGS sequence"/>
</dbReference>
<reference evidence="1" key="2">
    <citation type="submission" date="2023-04" db="EMBL/GenBank/DDBJ databases">
        <authorList>
            <person name="Bu L."/>
            <person name="Lu L."/>
            <person name="Laidemitt M.R."/>
            <person name="Zhang S.M."/>
            <person name="Mutuku M."/>
            <person name="Mkoji G."/>
            <person name="Steinauer M."/>
            <person name="Loker E.S."/>
        </authorList>
    </citation>
    <scope>NUCLEOTIDE SEQUENCE</scope>
    <source>
        <strain evidence="1">KasaAsao</strain>
        <tissue evidence="1">Whole Snail</tissue>
    </source>
</reference>